<evidence type="ECO:0000313" key="2">
    <source>
        <dbReference type="Proteomes" id="UP000317371"/>
    </source>
</evidence>
<dbReference type="InParanoid" id="A0A540VCH2"/>
<organism evidence="1 2">
    <name type="scientific">Litorilinea aerophila</name>
    <dbReference type="NCBI Taxonomy" id="1204385"/>
    <lineage>
        <taxon>Bacteria</taxon>
        <taxon>Bacillati</taxon>
        <taxon>Chloroflexota</taxon>
        <taxon>Caldilineae</taxon>
        <taxon>Caldilineales</taxon>
        <taxon>Caldilineaceae</taxon>
        <taxon>Litorilinea</taxon>
    </lineage>
</organism>
<dbReference type="AlphaFoldDB" id="A0A540VCH2"/>
<dbReference type="Gene3D" id="2.120.10.10">
    <property type="match status" value="3"/>
</dbReference>
<name>A0A540VCH2_9CHLR</name>
<gene>
    <name evidence="1" type="ORF">FKZ61_16305</name>
</gene>
<protein>
    <submittedName>
        <fullName evidence="1">Exo-alpha-sialidase</fullName>
    </submittedName>
</protein>
<dbReference type="SUPFAM" id="SSF50939">
    <property type="entry name" value="Sialidases"/>
    <property type="match status" value="2"/>
</dbReference>
<dbReference type="InterPro" id="IPR036278">
    <property type="entry name" value="Sialidase_sf"/>
</dbReference>
<evidence type="ECO:0000313" key="1">
    <source>
        <dbReference type="EMBL" id="TQE94470.1"/>
    </source>
</evidence>
<comment type="caution">
    <text evidence="1">The sequence shown here is derived from an EMBL/GenBank/DDBJ whole genome shotgun (WGS) entry which is preliminary data.</text>
</comment>
<dbReference type="OrthoDB" id="135439at2"/>
<dbReference type="CDD" id="cd15482">
    <property type="entry name" value="Sialidase_non-viral"/>
    <property type="match status" value="1"/>
</dbReference>
<accession>A0A540VCH2</accession>
<reference evidence="1 2" key="1">
    <citation type="submission" date="2019-06" db="EMBL/GenBank/DDBJ databases">
        <title>Genome sequence of Litorilinea aerophila BAA-2444.</title>
        <authorList>
            <person name="Maclea K.S."/>
            <person name="Maurais E.G."/>
            <person name="Iannazzi L.C."/>
        </authorList>
    </citation>
    <scope>NUCLEOTIDE SEQUENCE [LARGE SCALE GENOMIC DNA]</scope>
    <source>
        <strain evidence="1 2">ATCC BAA-2444</strain>
    </source>
</reference>
<dbReference type="RefSeq" id="WP_141611217.1">
    <property type="nucleotide sequence ID" value="NZ_VIGC02000023.1"/>
</dbReference>
<dbReference type="Proteomes" id="UP000317371">
    <property type="component" value="Unassembled WGS sequence"/>
</dbReference>
<sequence>MKLNRYMALLVLFVGMLSVGLILALHQVRAAPAPGGATLLPSAEAAIPAQAHFWTVDNQAEFAQGVLDRVALEPAGTARLDQLWMPDGRVSDANVTDSRFSPRAVWYEADSRWLVVWADERQADHSPDIFLASSADNGLTWSADILVHDNCDPNESPFPECPDHYNPDLAVRAADDTLWVVWHQVEPGTGADEGNIYYAWSQDGGDTWPEDQVGVVTDGPGRQHWPRLATVDGTLYAIWEDEAGDAGDIVIARFNPDTDSTWSSPIPVSEGPAGTEQYGPALAADADGNLYAIWTDNRANTESYGHVFFSRWLAGSTWAAGSWSPAVQLSDEAMDWAIASDVAVAPDGSIYVAWAERVPTGPATYDFQVVVARSGDQGVTWNSTVVHRLVNPGLGFYQGPSLGVAAPDRILVAWLHSPDSQVATSDVLVATSYDQGQHWSLPRRINSQSTVDVDSLPSLAVNEAGRAVVAWQDFRTGSGPQIYATAYPGNRYAPQGSYMGMATPGTAVVWQTLSWTATVPAGTALRLATRAQINDVAGWTPWEFHSSSPAALTYPPAEALQVRAFFSSTLGLDTPVLDSIQVSYETMEATSTEIFLPLVTRGP</sequence>
<keyword evidence="2" id="KW-1185">Reference proteome</keyword>
<proteinExistence type="predicted"/>
<dbReference type="EMBL" id="VIGC01000023">
    <property type="protein sequence ID" value="TQE94470.1"/>
    <property type="molecule type" value="Genomic_DNA"/>
</dbReference>